<dbReference type="InterPro" id="IPR011047">
    <property type="entry name" value="Quinoprotein_ADH-like_sf"/>
</dbReference>
<organism evidence="11 12">
    <name type="scientific">Sphingobacterium alkalisoli</name>
    <dbReference type="NCBI Taxonomy" id="1874115"/>
    <lineage>
        <taxon>Bacteria</taxon>
        <taxon>Pseudomonadati</taxon>
        <taxon>Bacteroidota</taxon>
        <taxon>Sphingobacteriia</taxon>
        <taxon>Sphingobacteriales</taxon>
        <taxon>Sphingobacteriaceae</taxon>
        <taxon>Sphingobacterium</taxon>
    </lineage>
</organism>
<keyword evidence="9" id="KW-1133">Transmembrane helix</keyword>
<dbReference type="Gene3D" id="1.20.5.1930">
    <property type="match status" value="1"/>
</dbReference>
<feature type="transmembrane region" description="Helical" evidence="9">
    <location>
        <begin position="761"/>
        <end position="779"/>
    </location>
</feature>
<keyword evidence="5" id="KW-0547">Nucleotide-binding</keyword>
<evidence type="ECO:0000256" key="1">
    <source>
        <dbReference type="ARBA" id="ARBA00000085"/>
    </source>
</evidence>
<sequence length="997" mass="114409">MEQTTSYNNTSRLLLLLWFILLSFSYAVGNTVPYRYAQVMRGVDRYHSMIKAAVKDPSGLIWTISGGQLYRYDGVNVVPFAKLFSGKVPFDELESLAADKWGRIWLHSRNGLLVFDTQQWRFVDKESYAKGLVGLQVAGMFNQGDRFLIATADGMVWQIQSDRKTFLFYFDPDTDTKRKPVGRLFVADKQHVWLAFNNRLYSYDFHTHRRGLRAFPSGVFDYIEDLLPIKGGVLIRNYRHGYYIYDKQRFRLSSLRSEDGPSDDFTNWSHWSFTDSDRVKVFYKKGQYREYSRDTAFRLLYEGSHRLEEDVLYQRLNSWQRAGDEWFLSTDGGLYSVFPAKVDFDFMDTGSARGMVRQGDQYYFGGYGYLDRMDIRGKQDKFTEAPENNYYAFLPISSDTSYTILEGDFLGYLIKGKVKKAPLLVPSSYKQHFAPMAYCAAVYTADTLLVGTSNGIWKYARSTGVVSPLQDRKGGFFSQRMRIMSLRWHQGILSYTSEDGYFTWRKGRSQKVYPAAQTKLVVYDHLVLGDSTYLATKGRGLVVLDRNNNPARSIGKKEGLASDVVYQFIWQDTALFMGTHEGLSVRVGSHIYNYDHSDGLPFEEFNHQAIYYDKSTGRLFMGGTGGYVSFRPSLLLSTIDQYHFPDPLLLGIHIGKRSNQYAHTYARGELQDTINMPEDAVWFSMDFAHLAQYRQAYKMFYRILPLMDGYQAMPASGQINLTGMPTGEYHVSVVLQSGNQGASAERSWLLYKKPIFTETQGFYLLVLVFIAGLTSFVLYERTRKVKGEKRLRKQISRDLHDEVGGLLTGISMQADLLRLGRYIQQADSVASISNYSREAIQMMDDIIWAIDARNNQKGSLGDRMKHLAGQMLEPLGLDITFDMDHRYERSMPQSVRQNLYLIYKEALHNICKHGGNAKVYIKLHVLAKRIEMTIRNEGVEEVEPHILAGRPGQGVQNMKLRAEQIGGRFSSSPIDTGYQVEVTVPLHKGFLWLFFND</sequence>
<dbReference type="CDD" id="cd16917">
    <property type="entry name" value="HATPase_UhpB-NarQ-NarX-like"/>
    <property type="match status" value="1"/>
</dbReference>
<comment type="caution">
    <text evidence="11">The sequence shown here is derived from an EMBL/GenBank/DDBJ whole genome shotgun (WGS) entry which is preliminary data.</text>
</comment>
<keyword evidence="8" id="KW-0902">Two-component regulatory system</keyword>
<feature type="domain" description="Signal transduction histidine kinase subgroup 3 dimerisation and phosphoacceptor" evidence="10">
    <location>
        <begin position="792"/>
        <end position="849"/>
    </location>
</feature>
<dbReference type="AlphaFoldDB" id="A0A4U0GR27"/>
<evidence type="ECO:0000256" key="9">
    <source>
        <dbReference type="SAM" id="Phobius"/>
    </source>
</evidence>
<evidence type="ECO:0000256" key="8">
    <source>
        <dbReference type="ARBA" id="ARBA00023012"/>
    </source>
</evidence>
<evidence type="ECO:0000259" key="10">
    <source>
        <dbReference type="Pfam" id="PF07730"/>
    </source>
</evidence>
<accession>A0A4U0GR27</accession>
<dbReference type="Gene3D" id="2.130.10.10">
    <property type="entry name" value="YVTN repeat-like/Quinoprotein amine dehydrogenase"/>
    <property type="match status" value="2"/>
</dbReference>
<dbReference type="EC" id="2.7.13.3" evidence="2"/>
<dbReference type="PANTHER" id="PTHR24421">
    <property type="entry name" value="NITRATE/NITRITE SENSOR PROTEIN NARX-RELATED"/>
    <property type="match status" value="1"/>
</dbReference>
<dbReference type="RefSeq" id="WP_136822980.1">
    <property type="nucleotide sequence ID" value="NZ_BMJX01000010.1"/>
</dbReference>
<dbReference type="InterPro" id="IPR015943">
    <property type="entry name" value="WD40/YVTN_repeat-like_dom_sf"/>
</dbReference>
<proteinExistence type="predicted"/>
<dbReference type="SUPFAM" id="SSF55874">
    <property type="entry name" value="ATPase domain of HSP90 chaperone/DNA topoisomerase II/histidine kinase"/>
    <property type="match status" value="1"/>
</dbReference>
<dbReference type="Pfam" id="PF07730">
    <property type="entry name" value="HisKA_3"/>
    <property type="match status" value="1"/>
</dbReference>
<keyword evidence="4" id="KW-0808">Transferase</keyword>
<name>A0A4U0GR27_9SPHI</name>
<comment type="catalytic activity">
    <reaction evidence="1">
        <text>ATP + protein L-histidine = ADP + protein N-phospho-L-histidine.</text>
        <dbReference type="EC" id="2.7.13.3"/>
    </reaction>
</comment>
<dbReference type="GO" id="GO:0005524">
    <property type="term" value="F:ATP binding"/>
    <property type="evidence" value="ECO:0007669"/>
    <property type="project" value="UniProtKB-KW"/>
</dbReference>
<keyword evidence="9" id="KW-0812">Transmembrane</keyword>
<reference evidence="11 12" key="1">
    <citation type="submission" date="2019-04" db="EMBL/GenBank/DDBJ databases">
        <title>Sphingobacterium olei sp. nov., isolated from oil-contaminated soil.</title>
        <authorList>
            <person name="Liu B."/>
        </authorList>
    </citation>
    <scope>NUCLEOTIDE SEQUENCE [LARGE SCALE GENOMIC DNA]</scope>
    <source>
        <strain evidence="11 12">Y3L14</strain>
    </source>
</reference>
<evidence type="ECO:0000313" key="11">
    <source>
        <dbReference type="EMBL" id="TJY61343.1"/>
    </source>
</evidence>
<evidence type="ECO:0000256" key="7">
    <source>
        <dbReference type="ARBA" id="ARBA00022840"/>
    </source>
</evidence>
<dbReference type="Gene3D" id="3.30.565.10">
    <property type="entry name" value="Histidine kinase-like ATPase, C-terminal domain"/>
    <property type="match status" value="1"/>
</dbReference>
<evidence type="ECO:0000256" key="3">
    <source>
        <dbReference type="ARBA" id="ARBA00022553"/>
    </source>
</evidence>
<dbReference type="SUPFAM" id="SSF63829">
    <property type="entry name" value="Calcium-dependent phosphotriesterase"/>
    <property type="match status" value="1"/>
</dbReference>
<dbReference type="InterPro" id="IPR036890">
    <property type="entry name" value="HATPase_C_sf"/>
</dbReference>
<keyword evidence="6" id="KW-0418">Kinase</keyword>
<protein>
    <recommendedName>
        <fullName evidence="2">histidine kinase</fullName>
        <ecNumber evidence="2">2.7.13.3</ecNumber>
    </recommendedName>
</protein>
<dbReference type="InterPro" id="IPR050482">
    <property type="entry name" value="Sensor_HK_TwoCompSys"/>
</dbReference>
<evidence type="ECO:0000256" key="2">
    <source>
        <dbReference type="ARBA" id="ARBA00012438"/>
    </source>
</evidence>
<evidence type="ECO:0000256" key="6">
    <source>
        <dbReference type="ARBA" id="ARBA00022777"/>
    </source>
</evidence>
<dbReference type="InterPro" id="IPR011712">
    <property type="entry name" value="Sig_transdc_His_kin_sub3_dim/P"/>
</dbReference>
<gene>
    <name evidence="11" type="ORF">FAZ19_22250</name>
</gene>
<dbReference type="PANTHER" id="PTHR24421:SF10">
    <property type="entry name" value="NITRATE_NITRITE SENSOR PROTEIN NARQ"/>
    <property type="match status" value="1"/>
</dbReference>
<keyword evidence="3" id="KW-0597">Phosphoprotein</keyword>
<keyword evidence="9" id="KW-0472">Membrane</keyword>
<dbReference type="GO" id="GO:0000155">
    <property type="term" value="F:phosphorelay sensor kinase activity"/>
    <property type="evidence" value="ECO:0007669"/>
    <property type="project" value="InterPro"/>
</dbReference>
<evidence type="ECO:0000256" key="4">
    <source>
        <dbReference type="ARBA" id="ARBA00022679"/>
    </source>
</evidence>
<dbReference type="EMBL" id="SUKA01000010">
    <property type="protein sequence ID" value="TJY61343.1"/>
    <property type="molecule type" value="Genomic_DNA"/>
</dbReference>
<evidence type="ECO:0000256" key="5">
    <source>
        <dbReference type="ARBA" id="ARBA00022741"/>
    </source>
</evidence>
<dbReference type="Proteomes" id="UP000309872">
    <property type="component" value="Unassembled WGS sequence"/>
</dbReference>
<dbReference type="GO" id="GO:0016020">
    <property type="term" value="C:membrane"/>
    <property type="evidence" value="ECO:0007669"/>
    <property type="project" value="InterPro"/>
</dbReference>
<evidence type="ECO:0000313" key="12">
    <source>
        <dbReference type="Proteomes" id="UP000309872"/>
    </source>
</evidence>
<keyword evidence="12" id="KW-1185">Reference proteome</keyword>
<dbReference type="SUPFAM" id="SSF50998">
    <property type="entry name" value="Quinoprotein alcohol dehydrogenase-like"/>
    <property type="match status" value="1"/>
</dbReference>
<keyword evidence="7" id="KW-0067">ATP-binding</keyword>
<dbReference type="OrthoDB" id="9806995at2"/>
<dbReference type="GO" id="GO:0046983">
    <property type="term" value="F:protein dimerization activity"/>
    <property type="evidence" value="ECO:0007669"/>
    <property type="project" value="InterPro"/>
</dbReference>